<protein>
    <recommendedName>
        <fullName evidence="2">SpoVT-AbrB domain-containing protein</fullName>
    </recommendedName>
</protein>
<gene>
    <name evidence="1" type="ORF">MNBD_GAMMA11-3312</name>
</gene>
<reference evidence="1" key="1">
    <citation type="submission" date="2018-06" db="EMBL/GenBank/DDBJ databases">
        <authorList>
            <person name="Zhirakovskaya E."/>
        </authorList>
    </citation>
    <scope>NUCLEOTIDE SEQUENCE</scope>
</reference>
<dbReference type="AlphaFoldDB" id="A0A3B0X164"/>
<organism evidence="1">
    <name type="scientific">hydrothermal vent metagenome</name>
    <dbReference type="NCBI Taxonomy" id="652676"/>
    <lineage>
        <taxon>unclassified sequences</taxon>
        <taxon>metagenomes</taxon>
        <taxon>ecological metagenomes</taxon>
    </lineage>
</organism>
<dbReference type="InterPro" id="IPR037914">
    <property type="entry name" value="SpoVT-AbrB_sf"/>
</dbReference>
<accession>A0A3B0X164</accession>
<proteinExistence type="predicted"/>
<evidence type="ECO:0008006" key="2">
    <source>
        <dbReference type="Google" id="ProtNLM"/>
    </source>
</evidence>
<name>A0A3B0X164_9ZZZZ</name>
<evidence type="ECO:0000313" key="1">
    <source>
        <dbReference type="EMBL" id="VAW62035.1"/>
    </source>
</evidence>
<dbReference type="Gene3D" id="2.10.260.10">
    <property type="match status" value="1"/>
</dbReference>
<sequence length="73" mass="7993">MPKVSAKRQITLPVDQCKLAGIEPGDEYVSFVDNEGHITIIKKIAGSAKGLLKGIHVNRKFTEEQSLQSSVDQ</sequence>
<dbReference type="SUPFAM" id="SSF89447">
    <property type="entry name" value="AbrB/MazE/MraZ-like"/>
    <property type="match status" value="1"/>
</dbReference>
<dbReference type="EMBL" id="UOFG01000162">
    <property type="protein sequence ID" value="VAW62035.1"/>
    <property type="molecule type" value="Genomic_DNA"/>
</dbReference>